<protein>
    <submittedName>
        <fullName evidence="2">Uncharacterized protein</fullName>
    </submittedName>
</protein>
<dbReference type="PANTHER" id="PTHR42089">
    <property type="entry name" value="YALI0F09427P"/>
    <property type="match status" value="1"/>
</dbReference>
<reference evidence="2" key="1">
    <citation type="journal article" date="2020" name="Stud. Mycol.">
        <title>101 Dothideomycetes genomes: a test case for predicting lifestyles and emergence of pathogens.</title>
        <authorList>
            <person name="Haridas S."/>
            <person name="Albert R."/>
            <person name="Binder M."/>
            <person name="Bloem J."/>
            <person name="Labutti K."/>
            <person name="Salamov A."/>
            <person name="Andreopoulos B."/>
            <person name="Baker S."/>
            <person name="Barry K."/>
            <person name="Bills G."/>
            <person name="Bluhm B."/>
            <person name="Cannon C."/>
            <person name="Castanera R."/>
            <person name="Culley D."/>
            <person name="Daum C."/>
            <person name="Ezra D."/>
            <person name="Gonzalez J."/>
            <person name="Henrissat B."/>
            <person name="Kuo A."/>
            <person name="Liang C."/>
            <person name="Lipzen A."/>
            <person name="Lutzoni F."/>
            <person name="Magnuson J."/>
            <person name="Mondo S."/>
            <person name="Nolan M."/>
            <person name="Ohm R."/>
            <person name="Pangilinan J."/>
            <person name="Park H.-J."/>
            <person name="Ramirez L."/>
            <person name="Alfaro M."/>
            <person name="Sun H."/>
            <person name="Tritt A."/>
            <person name="Yoshinaga Y."/>
            <person name="Zwiers L.-H."/>
            <person name="Turgeon B."/>
            <person name="Goodwin S."/>
            <person name="Spatafora J."/>
            <person name="Crous P."/>
            <person name="Grigoriev I."/>
        </authorList>
    </citation>
    <scope>NUCLEOTIDE SEQUENCE</scope>
    <source>
        <strain evidence="2">CBS 480.64</strain>
    </source>
</reference>
<dbReference type="AlphaFoldDB" id="A0A6A7C685"/>
<organism evidence="2 3">
    <name type="scientific">Piedraia hortae CBS 480.64</name>
    <dbReference type="NCBI Taxonomy" id="1314780"/>
    <lineage>
        <taxon>Eukaryota</taxon>
        <taxon>Fungi</taxon>
        <taxon>Dikarya</taxon>
        <taxon>Ascomycota</taxon>
        <taxon>Pezizomycotina</taxon>
        <taxon>Dothideomycetes</taxon>
        <taxon>Dothideomycetidae</taxon>
        <taxon>Capnodiales</taxon>
        <taxon>Piedraiaceae</taxon>
        <taxon>Piedraia</taxon>
    </lineage>
</organism>
<name>A0A6A7C685_9PEZI</name>
<proteinExistence type="predicted"/>
<dbReference type="OrthoDB" id="5344687at2759"/>
<evidence type="ECO:0000313" key="2">
    <source>
        <dbReference type="EMBL" id="KAF2863086.1"/>
    </source>
</evidence>
<dbReference type="Proteomes" id="UP000799421">
    <property type="component" value="Unassembled WGS sequence"/>
</dbReference>
<evidence type="ECO:0000256" key="1">
    <source>
        <dbReference type="SAM" id="MobiDB-lite"/>
    </source>
</evidence>
<keyword evidence="3" id="KW-1185">Reference proteome</keyword>
<dbReference type="PANTHER" id="PTHR42089:SF1">
    <property type="entry name" value="YALI0F09427P"/>
    <property type="match status" value="1"/>
</dbReference>
<gene>
    <name evidence="2" type="ORF">K470DRAFT_280385</name>
</gene>
<evidence type="ECO:0000313" key="3">
    <source>
        <dbReference type="Proteomes" id="UP000799421"/>
    </source>
</evidence>
<sequence length="164" mass="18030">MHDERIHPLLSQIPLTVNPRIDLPKPPTLPHTYTSLPSTLPPSAVGEAYVTSASGFSAHPSAIASQNKALLTELDKTQADADAKAREWVKKIHDRDLAEKRRKAPGWLDSETHLLQPEPVETKPADTKTTQKKEIKAKPVQMEEEAEAQVDDLGAAMDRAFGTL</sequence>
<feature type="region of interest" description="Disordered" evidence="1">
    <location>
        <begin position="100"/>
        <end position="154"/>
    </location>
</feature>
<dbReference type="EMBL" id="MU005962">
    <property type="protein sequence ID" value="KAF2863086.1"/>
    <property type="molecule type" value="Genomic_DNA"/>
</dbReference>
<feature type="compositionally biased region" description="Basic and acidic residues" evidence="1">
    <location>
        <begin position="120"/>
        <end position="137"/>
    </location>
</feature>
<accession>A0A6A7C685</accession>